<evidence type="ECO:0000259" key="7">
    <source>
        <dbReference type="PROSITE" id="PS50850"/>
    </source>
</evidence>
<dbReference type="PATRIC" id="fig|1389415.4.peg.947"/>
<evidence type="ECO:0000256" key="1">
    <source>
        <dbReference type="ARBA" id="ARBA00004651"/>
    </source>
</evidence>
<dbReference type="PANTHER" id="PTHR23513:SF6">
    <property type="entry name" value="MAJOR FACILITATOR SUPERFAMILY ASSOCIATED DOMAIN-CONTAINING PROTEIN"/>
    <property type="match status" value="1"/>
</dbReference>
<feature type="transmembrane region" description="Helical" evidence="6">
    <location>
        <begin position="294"/>
        <end position="314"/>
    </location>
</feature>
<feature type="transmembrane region" description="Helical" evidence="6">
    <location>
        <begin position="265"/>
        <end position="282"/>
    </location>
</feature>
<proteinExistence type="predicted"/>
<feature type="transmembrane region" description="Helical" evidence="6">
    <location>
        <begin position="335"/>
        <end position="352"/>
    </location>
</feature>
<dbReference type="RefSeq" id="WP_023043916.1">
    <property type="nucleotide sequence ID" value="NZ_AXDT01000037.1"/>
</dbReference>
<evidence type="ECO:0000256" key="5">
    <source>
        <dbReference type="ARBA" id="ARBA00023136"/>
    </source>
</evidence>
<keyword evidence="5 6" id="KW-0472">Membrane</keyword>
<comment type="subcellular location">
    <subcellularLocation>
        <location evidence="1">Cell membrane</location>
        <topology evidence="1">Multi-pass membrane protein</topology>
    </subcellularLocation>
</comment>
<organism evidence="8 9">
    <name type="scientific">Photorhabdus temperata J3</name>
    <dbReference type="NCBI Taxonomy" id="1389415"/>
    <lineage>
        <taxon>Bacteria</taxon>
        <taxon>Pseudomonadati</taxon>
        <taxon>Pseudomonadota</taxon>
        <taxon>Gammaproteobacteria</taxon>
        <taxon>Enterobacterales</taxon>
        <taxon>Morganellaceae</taxon>
        <taxon>Photorhabdus</taxon>
    </lineage>
</organism>
<dbReference type="InterPro" id="IPR011701">
    <property type="entry name" value="MFS"/>
</dbReference>
<feature type="transmembrane region" description="Helical" evidence="6">
    <location>
        <begin position="201"/>
        <end position="218"/>
    </location>
</feature>
<dbReference type="Pfam" id="PF07690">
    <property type="entry name" value="MFS_1"/>
    <property type="match status" value="1"/>
</dbReference>
<dbReference type="PROSITE" id="PS50850">
    <property type="entry name" value="MFS"/>
    <property type="match status" value="1"/>
</dbReference>
<gene>
    <name evidence="8" type="ORF">O185_04795</name>
</gene>
<feature type="transmembrane region" description="Helical" evidence="6">
    <location>
        <begin position="12"/>
        <end position="30"/>
    </location>
</feature>
<feature type="domain" description="Major facilitator superfamily (MFS) profile" evidence="7">
    <location>
        <begin position="200"/>
        <end position="389"/>
    </location>
</feature>
<keyword evidence="9" id="KW-1185">Reference proteome</keyword>
<dbReference type="Proteomes" id="UP000017133">
    <property type="component" value="Unassembled WGS sequence"/>
</dbReference>
<protein>
    <recommendedName>
        <fullName evidence="7">Major facilitator superfamily (MFS) profile domain-containing protein</fullName>
    </recommendedName>
</protein>
<dbReference type="Gene3D" id="1.20.1250.20">
    <property type="entry name" value="MFS general substrate transporter like domains"/>
    <property type="match status" value="2"/>
</dbReference>
<name>U7R387_PHOTE</name>
<reference evidence="8 9" key="1">
    <citation type="submission" date="2013-10" db="EMBL/GenBank/DDBJ databases">
        <title>Whole Genome Shotgun Sequence of Photorhabdus temperata J3.</title>
        <authorList>
            <person name="Park G.-S."/>
            <person name="Hong S.-J."/>
            <person name="Shin J.-H."/>
        </authorList>
    </citation>
    <scope>NUCLEOTIDE SEQUENCE [LARGE SCALE GENOMIC DNA]</scope>
    <source>
        <strain evidence="8 9">J3</strain>
    </source>
</reference>
<feature type="transmembrane region" description="Helical" evidence="6">
    <location>
        <begin position="358"/>
        <end position="376"/>
    </location>
</feature>
<accession>U7R387</accession>
<dbReference type="InterPro" id="IPR020846">
    <property type="entry name" value="MFS_dom"/>
</dbReference>
<feature type="transmembrane region" description="Helical" evidence="6">
    <location>
        <begin position="147"/>
        <end position="169"/>
    </location>
</feature>
<comment type="caution">
    <text evidence="8">The sequence shown here is derived from an EMBL/GenBank/DDBJ whole genome shotgun (WGS) entry which is preliminary data.</text>
</comment>
<dbReference type="AlphaFoldDB" id="U7R387"/>
<keyword evidence="2" id="KW-1003">Cell membrane</keyword>
<keyword evidence="4 6" id="KW-1133">Transmembrane helix</keyword>
<evidence type="ECO:0000256" key="3">
    <source>
        <dbReference type="ARBA" id="ARBA00022692"/>
    </source>
</evidence>
<dbReference type="PANTHER" id="PTHR23513">
    <property type="entry name" value="INTEGRAL MEMBRANE EFFLUX PROTEIN-RELATED"/>
    <property type="match status" value="1"/>
</dbReference>
<dbReference type="GO" id="GO:0022857">
    <property type="term" value="F:transmembrane transporter activity"/>
    <property type="evidence" value="ECO:0007669"/>
    <property type="project" value="InterPro"/>
</dbReference>
<dbReference type="GO" id="GO:0005886">
    <property type="term" value="C:plasma membrane"/>
    <property type="evidence" value="ECO:0007669"/>
    <property type="project" value="UniProtKB-SubCell"/>
</dbReference>
<dbReference type="InterPro" id="IPR036259">
    <property type="entry name" value="MFS_trans_sf"/>
</dbReference>
<feature type="transmembrane region" description="Helical" evidence="6">
    <location>
        <begin position="36"/>
        <end position="57"/>
    </location>
</feature>
<feature type="transmembrane region" description="Helical" evidence="6">
    <location>
        <begin position="238"/>
        <end position="258"/>
    </location>
</feature>
<evidence type="ECO:0000256" key="6">
    <source>
        <dbReference type="SAM" id="Phobius"/>
    </source>
</evidence>
<sequence>MKKYISIGVNELDTYLDYAILSIIAIYSLHSTPSEMGILGACFAIPFLVASGLFGRLFDNGNILKWRMLLFFINSIVMPFLSVADPIIFLYVITLIKTTCRCGLGISNTKLNVDDNESQRFYEIYGYITNFSRIAIPLFVVYLNTYYGLWFVLSLSMTFNLVGMLTSYFDNTFRPDENKGINSTAVERFSLIQQLKSKPDLYLLVSAYTLSNLAFFLSNDMLGIFFEKIGQSESSIGYIISLLGVGGIIGTRISGWLLKRLSAKNLLLFSVMVNFVAFWGFGFLDAKTNHYATYYLLVFLVGTASGVTFFAIRYGVRNIIGFEHVGKATGGIQKISSVVAILMPIIGGYIAKLISIEFTFKLTSILLAVIFLYFLFKKYKLTEKRNMYV</sequence>
<evidence type="ECO:0000256" key="2">
    <source>
        <dbReference type="ARBA" id="ARBA00022475"/>
    </source>
</evidence>
<dbReference type="EMBL" id="AXDT01000037">
    <property type="protein sequence ID" value="ERT14155.1"/>
    <property type="molecule type" value="Genomic_DNA"/>
</dbReference>
<feature type="transmembrane region" description="Helical" evidence="6">
    <location>
        <begin position="69"/>
        <end position="93"/>
    </location>
</feature>
<evidence type="ECO:0000313" key="9">
    <source>
        <dbReference type="Proteomes" id="UP000017133"/>
    </source>
</evidence>
<evidence type="ECO:0000256" key="4">
    <source>
        <dbReference type="ARBA" id="ARBA00022989"/>
    </source>
</evidence>
<dbReference type="SUPFAM" id="SSF103473">
    <property type="entry name" value="MFS general substrate transporter"/>
    <property type="match status" value="1"/>
</dbReference>
<evidence type="ECO:0000313" key="8">
    <source>
        <dbReference type="EMBL" id="ERT14155.1"/>
    </source>
</evidence>
<keyword evidence="3 6" id="KW-0812">Transmembrane</keyword>